<evidence type="ECO:0000313" key="3">
    <source>
        <dbReference type="Proteomes" id="UP000574276"/>
    </source>
</evidence>
<feature type="compositionally biased region" description="Basic residues" evidence="1">
    <location>
        <begin position="160"/>
        <end position="169"/>
    </location>
</feature>
<proteinExistence type="predicted"/>
<accession>A0A839JV00</accession>
<feature type="region of interest" description="Disordered" evidence="1">
    <location>
        <begin position="1"/>
        <end position="175"/>
    </location>
</feature>
<comment type="caution">
    <text evidence="2">The sequence shown here is derived from an EMBL/GenBank/DDBJ whole genome shotgun (WGS) entry which is preliminary data.</text>
</comment>
<dbReference type="EMBL" id="JACEGA010000001">
    <property type="protein sequence ID" value="MBB2181505.1"/>
    <property type="molecule type" value="Genomic_DNA"/>
</dbReference>
<sequence length="193" mass="23328">MISNQDYKEKTEMIREHKINEPNFNEQTNMTSEQKHREQTNMLREQKYREHTSRNQRQGQYADPARTNTFMYKGNGSYGNLPKEVKSREHKNYMSFHYGMDKDEEEENRVTKGKSSESRNRSSQSKNIEQQTEKLETMLRLEREKKAVQKKNREEENEKKKRPVMKQKRTNNINWTKGYEYGLLDDLDEDSIF</sequence>
<evidence type="ECO:0000256" key="1">
    <source>
        <dbReference type="SAM" id="MobiDB-lite"/>
    </source>
</evidence>
<feature type="compositionally biased region" description="Basic and acidic residues" evidence="1">
    <location>
        <begin position="83"/>
        <end position="92"/>
    </location>
</feature>
<feature type="compositionally biased region" description="Basic and acidic residues" evidence="1">
    <location>
        <begin position="33"/>
        <end position="53"/>
    </location>
</feature>
<feature type="compositionally biased region" description="Basic and acidic residues" evidence="1">
    <location>
        <begin position="1"/>
        <end position="20"/>
    </location>
</feature>
<keyword evidence="3" id="KW-1185">Reference proteome</keyword>
<evidence type="ECO:0000313" key="2">
    <source>
        <dbReference type="EMBL" id="MBB2181505.1"/>
    </source>
</evidence>
<name>A0A839JV00_9FIRM</name>
<feature type="compositionally biased region" description="Polar residues" evidence="1">
    <location>
        <begin position="22"/>
        <end position="32"/>
    </location>
</feature>
<protein>
    <submittedName>
        <fullName evidence="2">Uncharacterized protein</fullName>
    </submittedName>
</protein>
<organism evidence="2 3">
    <name type="scientific">Variimorphobacter saccharofermentans</name>
    <dbReference type="NCBI Taxonomy" id="2755051"/>
    <lineage>
        <taxon>Bacteria</taxon>
        <taxon>Bacillati</taxon>
        <taxon>Bacillota</taxon>
        <taxon>Clostridia</taxon>
        <taxon>Lachnospirales</taxon>
        <taxon>Lachnospiraceae</taxon>
        <taxon>Variimorphobacter</taxon>
    </lineage>
</organism>
<reference evidence="2 3" key="1">
    <citation type="submission" date="2020-07" db="EMBL/GenBank/DDBJ databases">
        <title>Characterization and genome sequencing of isolate MD1, a novel member within the family Lachnospiraceae.</title>
        <authorList>
            <person name="Rettenmaier R."/>
            <person name="Di Bello L."/>
            <person name="Zinser C."/>
            <person name="Scheitz K."/>
            <person name="Liebl W."/>
            <person name="Zverlov V."/>
        </authorList>
    </citation>
    <scope>NUCLEOTIDE SEQUENCE [LARGE SCALE GENOMIC DNA]</scope>
    <source>
        <strain evidence="2 3">MD1</strain>
    </source>
</reference>
<dbReference type="AlphaFoldDB" id="A0A839JV00"/>
<feature type="compositionally biased region" description="Basic and acidic residues" evidence="1">
    <location>
        <begin position="131"/>
        <end position="159"/>
    </location>
</feature>
<feature type="compositionally biased region" description="Basic and acidic residues" evidence="1">
    <location>
        <begin position="108"/>
        <end position="120"/>
    </location>
</feature>
<dbReference type="Proteomes" id="UP000574276">
    <property type="component" value="Unassembled WGS sequence"/>
</dbReference>
<dbReference type="RefSeq" id="WP_228351283.1">
    <property type="nucleotide sequence ID" value="NZ_JACEGA010000001.1"/>
</dbReference>
<gene>
    <name evidence="2" type="ORF">H0486_01175</name>
</gene>